<dbReference type="GeneID" id="300922781"/>
<dbReference type="InterPro" id="IPR058997">
    <property type="entry name" value="YycE-like_C"/>
</dbReference>
<dbReference type="InterPro" id="IPR029068">
    <property type="entry name" value="Glyas_Bleomycin-R_OHBP_Dase"/>
</dbReference>
<reference evidence="2" key="4">
    <citation type="submission" date="2023-01" db="EMBL/GenBank/DDBJ databases">
        <title>Draft genome sequence of Psychrobacter pacificensis strain NBRC 103191.</title>
        <authorList>
            <person name="Sun Q."/>
            <person name="Mori K."/>
        </authorList>
    </citation>
    <scope>NUCLEOTIDE SEQUENCE</scope>
    <source>
        <strain evidence="2">NBRC 103191</strain>
    </source>
</reference>
<dbReference type="Gene3D" id="3.10.180.10">
    <property type="entry name" value="2,3-Dihydroxybiphenyl 1,2-Dioxygenase, domain 1"/>
    <property type="match status" value="1"/>
</dbReference>
<reference evidence="3 4" key="2">
    <citation type="submission" date="2016-10" db="EMBL/GenBank/DDBJ databases">
        <authorList>
            <person name="de Groot N.N."/>
        </authorList>
    </citation>
    <scope>NUCLEOTIDE SEQUENCE [LARGE SCALE GENOMIC DNA]</scope>
    <source>
        <strain evidence="3 4">DSM 23406</strain>
    </source>
</reference>
<dbReference type="InterPro" id="IPR058998">
    <property type="entry name" value="YycE-like_N"/>
</dbReference>
<dbReference type="CDD" id="cd06587">
    <property type="entry name" value="VOC"/>
    <property type="match status" value="1"/>
</dbReference>
<dbReference type="Pfam" id="PF22659">
    <property type="entry name" value="YycE-like_C"/>
    <property type="match status" value="1"/>
</dbReference>
<dbReference type="EMBL" id="BSOK01000023">
    <property type="protein sequence ID" value="GLR29193.1"/>
    <property type="molecule type" value="Genomic_DNA"/>
</dbReference>
<dbReference type="Proteomes" id="UP001156645">
    <property type="component" value="Unassembled WGS sequence"/>
</dbReference>
<organism evidence="3 4">
    <name type="scientific">Psychrobacter pacificensis</name>
    <dbReference type="NCBI Taxonomy" id="112002"/>
    <lineage>
        <taxon>Bacteria</taxon>
        <taxon>Pseudomonadati</taxon>
        <taxon>Pseudomonadota</taxon>
        <taxon>Gammaproteobacteria</taxon>
        <taxon>Moraxellales</taxon>
        <taxon>Moraxellaceae</taxon>
        <taxon>Psychrobacter</taxon>
    </lineage>
</organism>
<dbReference type="EMBL" id="FNAL01000029">
    <property type="protein sequence ID" value="SDE14014.1"/>
    <property type="molecule type" value="Genomic_DNA"/>
</dbReference>
<reference evidence="2" key="1">
    <citation type="journal article" date="2014" name="Int. J. Syst. Evol. Microbiol.">
        <title>Complete genome of a new Firmicutes species belonging to the dominant human colonic microbiota ('Ruminococcus bicirculans') reveals two chromosomes and a selective capacity to utilize plant glucans.</title>
        <authorList>
            <consortium name="NISC Comparative Sequencing Program"/>
            <person name="Wegmann U."/>
            <person name="Louis P."/>
            <person name="Goesmann A."/>
            <person name="Henrissat B."/>
            <person name="Duncan S.H."/>
            <person name="Flint H.J."/>
        </authorList>
    </citation>
    <scope>NUCLEOTIDE SEQUENCE</scope>
    <source>
        <strain evidence="2">NBRC 103191</strain>
    </source>
</reference>
<keyword evidence="5" id="KW-1185">Reference proteome</keyword>
<proteinExistence type="predicted"/>
<protein>
    <submittedName>
        <fullName evidence="3">Glyoxalase-like domain-containing protein</fullName>
    </submittedName>
</protein>
<evidence type="ECO:0000313" key="3">
    <source>
        <dbReference type="EMBL" id="SDE14014.1"/>
    </source>
</evidence>
<feature type="domain" description="VOC" evidence="1">
    <location>
        <begin position="1"/>
        <end position="122"/>
    </location>
</feature>
<evidence type="ECO:0000313" key="2">
    <source>
        <dbReference type="EMBL" id="GLR29193.1"/>
    </source>
</evidence>
<evidence type="ECO:0000313" key="4">
    <source>
        <dbReference type="Proteomes" id="UP000198501"/>
    </source>
</evidence>
<accession>A0A1G7AGF4</accession>
<dbReference type="PROSITE" id="PS51819">
    <property type="entry name" value="VOC"/>
    <property type="match status" value="1"/>
</dbReference>
<dbReference type="Pfam" id="PF22658">
    <property type="entry name" value="YycE-like_N"/>
    <property type="match status" value="1"/>
</dbReference>
<dbReference type="Proteomes" id="UP000198501">
    <property type="component" value="Unassembled WGS sequence"/>
</dbReference>
<sequence length="125" mass="14507">MKFRYARHTNNLDTLIDFYQNIIGLEKLGGFKDHNGYDGVFLGFPDQDWHMEFTYSADKANHHPDRDDLIVFYLDNEEEIQTIIDRAKQADILPITSQNPYWNENGIELTDPDGFGVILTISPLK</sequence>
<dbReference type="RefSeq" id="WP_093071292.1">
    <property type="nucleotide sequence ID" value="NZ_BSOK01000023.1"/>
</dbReference>
<dbReference type="AlphaFoldDB" id="A0A1G7AGF4"/>
<reference evidence="5" key="3">
    <citation type="journal article" date="2019" name="Int. J. Syst. Evol. Microbiol.">
        <title>The Global Catalogue of Microorganisms (GCM) 10K type strain sequencing project: providing services to taxonomists for standard genome sequencing and annotation.</title>
        <authorList>
            <consortium name="The Broad Institute Genomics Platform"/>
            <consortium name="The Broad Institute Genome Sequencing Center for Infectious Disease"/>
            <person name="Wu L."/>
            <person name="Ma J."/>
        </authorList>
    </citation>
    <scope>NUCLEOTIDE SEQUENCE [LARGE SCALE GENOMIC DNA]</scope>
    <source>
        <strain evidence="5">NBRC 103191</strain>
    </source>
</reference>
<evidence type="ECO:0000259" key="1">
    <source>
        <dbReference type="PROSITE" id="PS51819"/>
    </source>
</evidence>
<name>A0A1G7AGF4_9GAMM</name>
<evidence type="ECO:0000313" key="5">
    <source>
        <dbReference type="Proteomes" id="UP001156645"/>
    </source>
</evidence>
<dbReference type="InterPro" id="IPR037523">
    <property type="entry name" value="VOC_core"/>
</dbReference>
<gene>
    <name evidence="2" type="ORF">GCM10007915_14310</name>
    <name evidence="3" type="ORF">SAMN05660405_02456</name>
</gene>
<dbReference type="SUPFAM" id="SSF54593">
    <property type="entry name" value="Glyoxalase/Bleomycin resistance protein/Dihydroxybiphenyl dioxygenase"/>
    <property type="match status" value="1"/>
</dbReference>